<evidence type="ECO:0000256" key="7">
    <source>
        <dbReference type="RuleBase" id="RU363032"/>
    </source>
</evidence>
<comment type="similarity">
    <text evidence="7">Belongs to the binding-protein-dependent transport system permease family.</text>
</comment>
<dbReference type="EMBL" id="JAAMAY010000006">
    <property type="protein sequence ID" value="NTC27599.1"/>
    <property type="molecule type" value="Genomic_DNA"/>
</dbReference>
<feature type="transmembrane region" description="Helical" evidence="7">
    <location>
        <begin position="259"/>
        <end position="282"/>
    </location>
</feature>
<dbReference type="Gene3D" id="1.10.3720.10">
    <property type="entry name" value="MetI-like"/>
    <property type="match status" value="1"/>
</dbReference>
<proteinExistence type="inferred from homology"/>
<dbReference type="InterPro" id="IPR000515">
    <property type="entry name" value="MetI-like"/>
</dbReference>
<protein>
    <submittedName>
        <fullName evidence="9">Carbohydrate ABC transporter permease</fullName>
    </submittedName>
</protein>
<evidence type="ECO:0000256" key="5">
    <source>
        <dbReference type="ARBA" id="ARBA00022989"/>
    </source>
</evidence>
<dbReference type="PROSITE" id="PS50928">
    <property type="entry name" value="ABC_TM1"/>
    <property type="match status" value="1"/>
</dbReference>
<feature type="transmembrane region" description="Helical" evidence="7">
    <location>
        <begin position="217"/>
        <end position="238"/>
    </location>
</feature>
<evidence type="ECO:0000259" key="8">
    <source>
        <dbReference type="PROSITE" id="PS50928"/>
    </source>
</evidence>
<evidence type="ECO:0000256" key="3">
    <source>
        <dbReference type="ARBA" id="ARBA00022475"/>
    </source>
</evidence>
<organism evidence="9 10">
    <name type="scientific">Agrobacterium tumefaciens</name>
    <dbReference type="NCBI Taxonomy" id="358"/>
    <lineage>
        <taxon>Bacteria</taxon>
        <taxon>Pseudomonadati</taxon>
        <taxon>Pseudomonadota</taxon>
        <taxon>Alphaproteobacteria</taxon>
        <taxon>Hyphomicrobiales</taxon>
        <taxon>Rhizobiaceae</taxon>
        <taxon>Rhizobium/Agrobacterium group</taxon>
        <taxon>Agrobacterium</taxon>
        <taxon>Agrobacterium tumefaciens complex</taxon>
    </lineage>
</organism>
<evidence type="ECO:0000313" key="10">
    <source>
        <dbReference type="Proteomes" id="UP000702952"/>
    </source>
</evidence>
<comment type="subcellular location">
    <subcellularLocation>
        <location evidence="1 7">Cell membrane</location>
        <topology evidence="1 7">Multi-pass membrane protein</topology>
    </subcellularLocation>
</comment>
<dbReference type="Proteomes" id="UP000702952">
    <property type="component" value="Unassembled WGS sequence"/>
</dbReference>
<keyword evidence="2 7" id="KW-0813">Transport</keyword>
<feature type="transmembrane region" description="Helical" evidence="7">
    <location>
        <begin position="153"/>
        <end position="174"/>
    </location>
</feature>
<keyword evidence="4 7" id="KW-0812">Transmembrane</keyword>
<evidence type="ECO:0000256" key="1">
    <source>
        <dbReference type="ARBA" id="ARBA00004651"/>
    </source>
</evidence>
<dbReference type="PANTHER" id="PTHR43744:SF12">
    <property type="entry name" value="ABC TRANSPORTER PERMEASE PROTEIN MG189-RELATED"/>
    <property type="match status" value="1"/>
</dbReference>
<name>A0AA44F264_AGRTU</name>
<keyword evidence="6 7" id="KW-0472">Membrane</keyword>
<accession>A0AA44F264</accession>
<feature type="transmembrane region" description="Helical" evidence="7">
    <location>
        <begin position="317"/>
        <end position="338"/>
    </location>
</feature>
<dbReference type="CDD" id="cd06261">
    <property type="entry name" value="TM_PBP2"/>
    <property type="match status" value="1"/>
</dbReference>
<dbReference type="AlphaFoldDB" id="A0AA44F264"/>
<gene>
    <name evidence="9" type="ORF">G6M46_05415</name>
</gene>
<feature type="domain" description="ABC transmembrane type-1" evidence="8">
    <location>
        <begin position="149"/>
        <end position="338"/>
    </location>
</feature>
<feature type="transmembrane region" description="Helical" evidence="7">
    <location>
        <begin position="186"/>
        <end position="211"/>
    </location>
</feature>
<keyword evidence="3" id="KW-1003">Cell membrane</keyword>
<reference evidence="9" key="1">
    <citation type="journal article" date="2020" name="Science">
        <title>Unexpected conservation and global transmission of agrobacterial virulence plasmids.</title>
        <authorList>
            <person name="Weisberg A.J."/>
            <person name="Davis E.W. 2nd"/>
            <person name="Tabima J."/>
            <person name="Belcher M.S."/>
            <person name="Miller M."/>
            <person name="Kuo C.H."/>
            <person name="Loper J.E."/>
            <person name="Grunwald N.J."/>
            <person name="Putnam M.L."/>
            <person name="Chang J.H."/>
        </authorList>
    </citation>
    <scope>NUCLEOTIDE SEQUENCE</scope>
    <source>
        <strain evidence="9">17-1853-1a</strain>
    </source>
</reference>
<evidence type="ECO:0000313" key="9">
    <source>
        <dbReference type="EMBL" id="NTC27599.1"/>
    </source>
</evidence>
<dbReference type="GO" id="GO:0055085">
    <property type="term" value="P:transmembrane transport"/>
    <property type="evidence" value="ECO:0007669"/>
    <property type="project" value="InterPro"/>
</dbReference>
<dbReference type="Pfam" id="PF00528">
    <property type="entry name" value="BPD_transp_1"/>
    <property type="match status" value="1"/>
</dbReference>
<dbReference type="PANTHER" id="PTHR43744">
    <property type="entry name" value="ABC TRANSPORTER PERMEASE PROTEIN MG189-RELATED-RELATED"/>
    <property type="match status" value="1"/>
</dbReference>
<dbReference type="GO" id="GO:0005886">
    <property type="term" value="C:plasma membrane"/>
    <property type="evidence" value="ECO:0007669"/>
    <property type="project" value="UniProtKB-SubCell"/>
</dbReference>
<keyword evidence="5 7" id="KW-1133">Transmembrane helix</keyword>
<feature type="transmembrane region" description="Helical" evidence="7">
    <location>
        <begin position="25"/>
        <end position="47"/>
    </location>
</feature>
<sequence>MSGNINAVTFLTRTRRPGRIGLTDILSWVWLIGGTLAVLIPVVWAAMSSLKPEAEITRFPPSLLPRAAVQVEVPGYDRPLSLWTVTIDGMEREMAMVRRVGIKAQMVDPANPGPPFSVDTREMSPVQKLTIATQNFTDPLTQFNFLTFLKNSVFVTVVATVLTLIVNAMAAFALSKYRFRGEKAIFVLIISTLMIPLTVVMVPAYLVIVGVGLVDNLWGVIIPTVATPTGVFLLRQYMLTIPDELIEAARVDAASEFRIFWRIILPLTAPALAVLAIFSVLWRWNDFLWPLIVLSSRENFTLQVGLNAFQGEFSVQWHYILAMTFLSLAPVTVVFLFLQRYITTGIAGTGMK</sequence>
<evidence type="ECO:0000256" key="4">
    <source>
        <dbReference type="ARBA" id="ARBA00022692"/>
    </source>
</evidence>
<dbReference type="InterPro" id="IPR035906">
    <property type="entry name" value="MetI-like_sf"/>
</dbReference>
<dbReference type="RefSeq" id="WP_065660243.1">
    <property type="nucleotide sequence ID" value="NZ_CP123839.1"/>
</dbReference>
<comment type="caution">
    <text evidence="9">The sequence shown here is derived from an EMBL/GenBank/DDBJ whole genome shotgun (WGS) entry which is preliminary data.</text>
</comment>
<evidence type="ECO:0000256" key="6">
    <source>
        <dbReference type="ARBA" id="ARBA00023136"/>
    </source>
</evidence>
<evidence type="ECO:0000256" key="2">
    <source>
        <dbReference type="ARBA" id="ARBA00022448"/>
    </source>
</evidence>
<dbReference type="SUPFAM" id="SSF161098">
    <property type="entry name" value="MetI-like"/>
    <property type="match status" value="1"/>
</dbReference>